<dbReference type="STRING" id="4565.A0A3B6REC7"/>
<comment type="subcellular location">
    <subcellularLocation>
        <location evidence="1">Cell membrane</location>
        <topology evidence="1">Single-pass type I membrane protein</topology>
    </subcellularLocation>
</comment>
<dbReference type="Gramene" id="TraesLDM7A03G03856060.1">
    <property type="protein sequence ID" value="TraesLDM7A03G03856060.1"/>
    <property type="gene ID" value="TraesLDM7A03G03856060"/>
</dbReference>
<dbReference type="Gramene" id="TraesKAR7A01G0067290.1">
    <property type="protein sequence ID" value="cds.TraesKAR7A01G0067290.1"/>
    <property type="gene ID" value="TraesKAR7A01G0067290"/>
</dbReference>
<dbReference type="Gramene" id="TraesJUL7A03G03884150.3">
    <property type="protein sequence ID" value="TraesJUL7A03G03884150.3"/>
    <property type="gene ID" value="TraesJUL7A03G03884150"/>
</dbReference>
<feature type="domain" description="Leucine-rich repeat-containing N-terminal plant-type" evidence="12">
    <location>
        <begin position="33"/>
        <end position="68"/>
    </location>
</feature>
<evidence type="ECO:0000256" key="10">
    <source>
        <dbReference type="SAM" id="Phobius"/>
    </source>
</evidence>
<dbReference type="Gramene" id="TraesARI7A03G03820180.1">
    <property type="protein sequence ID" value="TraesARI7A03G03820180.1"/>
    <property type="gene ID" value="TraesARI7A03G03820180"/>
</dbReference>
<feature type="chain" id="PRO_5043179885" description="Leucine-rich repeat-containing N-terminal plant-type domain-containing protein" evidence="11">
    <location>
        <begin position="31"/>
        <end position="903"/>
    </location>
</feature>
<dbReference type="InterPro" id="IPR051502">
    <property type="entry name" value="RLP_Defense_Trigger"/>
</dbReference>
<dbReference type="OMA" id="FPLWLID"/>
<evidence type="ECO:0000313" key="14">
    <source>
        <dbReference type="Proteomes" id="UP000019116"/>
    </source>
</evidence>
<evidence type="ECO:0000256" key="9">
    <source>
        <dbReference type="ARBA" id="ARBA00023180"/>
    </source>
</evidence>
<dbReference type="Proteomes" id="UP000019116">
    <property type="component" value="Chromosome 7A"/>
</dbReference>
<dbReference type="OrthoDB" id="4691307at2759"/>
<dbReference type="Gene3D" id="3.80.10.10">
    <property type="entry name" value="Ribonuclease Inhibitor"/>
    <property type="match status" value="6"/>
</dbReference>
<reference evidence="13" key="1">
    <citation type="submission" date="2018-08" db="EMBL/GenBank/DDBJ databases">
        <authorList>
            <person name="Rossello M."/>
        </authorList>
    </citation>
    <scope>NUCLEOTIDE SEQUENCE [LARGE SCALE GENOMIC DNA]</scope>
    <source>
        <strain evidence="13">cv. Chinese Spring</strain>
    </source>
</reference>
<keyword evidence="4" id="KW-0433">Leucine-rich repeat</keyword>
<feature type="transmembrane region" description="Helical" evidence="10">
    <location>
        <begin position="846"/>
        <end position="869"/>
    </location>
</feature>
<reference evidence="13" key="2">
    <citation type="submission" date="2018-10" db="UniProtKB">
        <authorList>
            <consortium name="EnsemblPlants"/>
        </authorList>
    </citation>
    <scope>IDENTIFICATION</scope>
</reference>
<keyword evidence="5 10" id="KW-0812">Transmembrane</keyword>
<dbReference type="SUPFAM" id="SSF52058">
    <property type="entry name" value="L domain-like"/>
    <property type="match status" value="3"/>
</dbReference>
<dbReference type="Gramene" id="TraesCS7A02G143600.2">
    <property type="protein sequence ID" value="TraesCS7A02G143600.2"/>
    <property type="gene ID" value="TraesCS7A02G143600"/>
</dbReference>
<keyword evidence="9" id="KW-0325">Glycoprotein</keyword>
<evidence type="ECO:0000256" key="3">
    <source>
        <dbReference type="ARBA" id="ARBA00022475"/>
    </source>
</evidence>
<dbReference type="GO" id="GO:0005886">
    <property type="term" value="C:plasma membrane"/>
    <property type="evidence" value="ECO:0007669"/>
    <property type="project" value="UniProtKB-SubCell"/>
</dbReference>
<evidence type="ECO:0000259" key="12">
    <source>
        <dbReference type="Pfam" id="PF08263"/>
    </source>
</evidence>
<evidence type="ECO:0000256" key="8">
    <source>
        <dbReference type="ARBA" id="ARBA00023136"/>
    </source>
</evidence>
<dbReference type="Gramene" id="TraesJUL7A03G03884150.2">
    <property type="protein sequence ID" value="TraesJUL7A03G03884150.2"/>
    <property type="gene ID" value="TraesJUL7A03G03884150"/>
</dbReference>
<dbReference type="Gramene" id="TraesCS7A03G0337200.2">
    <property type="protein sequence ID" value="TraesCS7A03G0337200.2.CDS"/>
    <property type="gene ID" value="TraesCS7A03G0337200"/>
</dbReference>
<evidence type="ECO:0000256" key="11">
    <source>
        <dbReference type="SAM" id="SignalP"/>
    </source>
</evidence>
<dbReference type="InterPro" id="IPR001611">
    <property type="entry name" value="Leu-rich_rpt"/>
</dbReference>
<dbReference type="Gramene" id="TraesNOR7A03G03892280.1">
    <property type="protein sequence ID" value="TraesNOR7A03G03892280.1"/>
    <property type="gene ID" value="TraesNOR7A03G03892280"/>
</dbReference>
<evidence type="ECO:0000256" key="1">
    <source>
        <dbReference type="ARBA" id="ARBA00004251"/>
    </source>
</evidence>
<keyword evidence="3" id="KW-1003">Cell membrane</keyword>
<dbReference type="InterPro" id="IPR013210">
    <property type="entry name" value="LRR_N_plant-typ"/>
</dbReference>
<evidence type="ECO:0000313" key="13">
    <source>
        <dbReference type="EnsemblPlants" id="TraesCS7A02G143600.2"/>
    </source>
</evidence>
<dbReference type="Gramene" id="TraesRN7A0100307200.2">
    <property type="protein sequence ID" value="TraesRN7A0100307200.2"/>
    <property type="gene ID" value="TraesRN7A0100307200"/>
</dbReference>
<dbReference type="PANTHER" id="PTHR48062:SF70">
    <property type="entry name" value="LEUCINE-RICH REPEAT-CONTAINING N-TERMINAL PLANT-TYPE DOMAIN-CONTAINING PROTEIN"/>
    <property type="match status" value="1"/>
</dbReference>
<gene>
    <name evidence="13" type="primary">LOC123150539</name>
</gene>
<dbReference type="FunFam" id="3.80.10.10:FF:000213">
    <property type="entry name" value="Tyrosine-sulfated glycopeptide receptor 1"/>
    <property type="match status" value="1"/>
</dbReference>
<organism evidence="13">
    <name type="scientific">Triticum aestivum</name>
    <name type="common">Wheat</name>
    <dbReference type="NCBI Taxonomy" id="4565"/>
    <lineage>
        <taxon>Eukaryota</taxon>
        <taxon>Viridiplantae</taxon>
        <taxon>Streptophyta</taxon>
        <taxon>Embryophyta</taxon>
        <taxon>Tracheophyta</taxon>
        <taxon>Spermatophyta</taxon>
        <taxon>Magnoliopsida</taxon>
        <taxon>Liliopsida</taxon>
        <taxon>Poales</taxon>
        <taxon>Poaceae</taxon>
        <taxon>BOP clade</taxon>
        <taxon>Pooideae</taxon>
        <taxon>Triticodae</taxon>
        <taxon>Triticeae</taxon>
        <taxon>Triticinae</taxon>
        <taxon>Triticum</taxon>
    </lineage>
</organism>
<evidence type="ECO:0000256" key="4">
    <source>
        <dbReference type="ARBA" id="ARBA00022614"/>
    </source>
</evidence>
<proteinExistence type="inferred from homology"/>
<dbReference type="RefSeq" id="XP_044426316.1">
    <property type="nucleotide sequence ID" value="XM_044570381.1"/>
</dbReference>
<protein>
    <recommendedName>
        <fullName evidence="12">Leucine-rich repeat-containing N-terminal plant-type domain-containing protein</fullName>
    </recommendedName>
</protein>
<dbReference type="KEGG" id="taes:123150539"/>
<dbReference type="Pfam" id="PF13855">
    <property type="entry name" value="LRR_8"/>
    <property type="match status" value="3"/>
</dbReference>
<dbReference type="PANTHER" id="PTHR48062">
    <property type="entry name" value="RECEPTOR-LIKE PROTEIN 14"/>
    <property type="match status" value="1"/>
</dbReference>
<dbReference type="InterPro" id="IPR003591">
    <property type="entry name" value="Leu-rich_rpt_typical-subtyp"/>
</dbReference>
<dbReference type="AlphaFoldDB" id="A0A3B6REC7"/>
<comment type="similarity">
    <text evidence="2">Belongs to the RLP family.</text>
</comment>
<evidence type="ECO:0000256" key="5">
    <source>
        <dbReference type="ARBA" id="ARBA00022692"/>
    </source>
</evidence>
<sequence>MSRTSPAAAVAVLCCFVMMCGTPFLPGCEGCRHDEKSALLDILDQFDYYDSLDWSSRDCCEWDAVTCSSRTGRVTGLDLSILESIGSGSGLLNATTFLPLQELRNLSLNYLYIQGCYPGAGFEVWSKLRKLEILDLSNNKLDESSITSFVAVSSLRSLLLHGNAFSSNLTIQGLSTMKLHTLDLGNNYIHGKLATDICNMGDLQELHLSGNILLGELPSCMKNLASLRILDLSHNTGLILKFPSPIFPSLTSLVKLSLLNNCLEGVLSLSSLLSPQLTHLELASNGNGNHFQVQTENPATHPSAQLKVLVLRNCNLNGNSSVIPSFLLHQHALETVDMPNNNLTGYFPLWLIDNNVNLSTLVLRGNSFTGPFLPSKVHTNLHWMDASHNRLRKLPVDINTTLPNLRYLTLSGNYFRGTFPSTLSYMDNLQYLDLSYNNFSDNIASAFVGSMSNITALKLSGNHFYGAFPQDIQLPSILHLLMDENEIKGELPQKICDSMKLMTFDASNNELTGHLPTCIYQLSALAILKLKGNSLTGSIPSGLCGLRKLVFLDISSNNLSGPVHCLPNLYHVHMSENRLNGTFPIPLSVGTNIYTVDLRDNQFSGILPELIGKSFPNLKVLLLKGNMFNGIVPNDVCNLRYLRLLDLSHNKLSGQLPLCLYIMGLDDGLFNFEPGFGTFPELFEVTGLPDQEGFMTKGRQDNYRGNILNYMTGLDFSSNQLKGSIHESIGDMKWLRALNFSENNFDGSIPQSLSNLSDLESLDLSHNKLAGQIPSELAALPSLEVFSVAYNNLSGPTPGTKGQFITFDQSSYEGNPYLCGPPFLKSCSVPELEEHGEEDDDKVGDIILFGCSAMFYMAGFWTSLGVLYFKASWRWSWFSAVDMFSDFVMVKLAIYTRKIRGAS</sequence>
<keyword evidence="6" id="KW-0677">Repeat</keyword>
<dbReference type="GeneID" id="123150539"/>
<dbReference type="Pfam" id="PF08263">
    <property type="entry name" value="LRRNT_2"/>
    <property type="match status" value="1"/>
</dbReference>
<keyword evidence="14" id="KW-1185">Reference proteome</keyword>
<evidence type="ECO:0000256" key="7">
    <source>
        <dbReference type="ARBA" id="ARBA00022989"/>
    </source>
</evidence>
<dbReference type="SMR" id="A0A3B6REC7"/>
<name>A0A3B6REC7_WHEAT</name>
<dbReference type="EnsemblPlants" id="TraesCS7A02G143600.2">
    <property type="protein sequence ID" value="TraesCS7A02G143600.2"/>
    <property type="gene ID" value="TraesCS7A02G143600"/>
</dbReference>
<keyword evidence="11" id="KW-0732">Signal</keyword>
<dbReference type="Pfam" id="PF00560">
    <property type="entry name" value="LRR_1"/>
    <property type="match status" value="5"/>
</dbReference>
<keyword evidence="7 10" id="KW-1133">Transmembrane helix</keyword>
<evidence type="ECO:0000256" key="6">
    <source>
        <dbReference type="ARBA" id="ARBA00022737"/>
    </source>
</evidence>
<dbReference type="SMART" id="SM00369">
    <property type="entry name" value="LRR_TYP"/>
    <property type="match status" value="9"/>
</dbReference>
<dbReference type="InterPro" id="IPR032675">
    <property type="entry name" value="LRR_dom_sf"/>
</dbReference>
<dbReference type="FunFam" id="3.80.10.10:FF:000095">
    <property type="entry name" value="LRR receptor-like serine/threonine-protein kinase GSO1"/>
    <property type="match status" value="1"/>
</dbReference>
<dbReference type="PRINTS" id="PR00019">
    <property type="entry name" value="LEURICHRPT"/>
</dbReference>
<keyword evidence="8 10" id="KW-0472">Membrane</keyword>
<dbReference type="Gramene" id="TraesSYM7A03G03800340.2">
    <property type="protein sequence ID" value="TraesSYM7A03G03800340.2"/>
    <property type="gene ID" value="TraesSYM7A03G03800340"/>
</dbReference>
<feature type="signal peptide" evidence="11">
    <location>
        <begin position="1"/>
        <end position="30"/>
    </location>
</feature>
<accession>A0A3B6REC7</accession>
<evidence type="ECO:0000256" key="2">
    <source>
        <dbReference type="ARBA" id="ARBA00009592"/>
    </source>
</evidence>